<dbReference type="Proteomes" id="UP000541444">
    <property type="component" value="Unassembled WGS sequence"/>
</dbReference>
<dbReference type="GO" id="GO:0071169">
    <property type="term" value="P:establishment of protein localization to chromatin"/>
    <property type="evidence" value="ECO:0007669"/>
    <property type="project" value="TreeGrafter"/>
</dbReference>
<sequence length="311" mass="35355">HPNFFESRLGDGLQMLFNFIHSLANTSLEYSNQGKPSGNMKVKFDGNTFVHARFGVSRIYRLIRGNCVSRNKFLSSFVRKFDYLSYNQSVIPFLMYCTEILALLPFTAPDELLYLIYTINRVLQVRSGSLKETMKALSSCSIQEDKHANSDENEVLQHDSSIPQQEPYSSAHFVSIHIKEEDAILCSPTLGISCGILKDNLQSNQADYQAAIALQLLLKLKRHLKIAFDLSEARCQEYSPNDPLKLGEALSRQKIPFDISRTHISLPTSHKEIIERYQLAYVNLLNSKVSLYSFAPNCSLLMARVIDMLIF</sequence>
<dbReference type="GO" id="GO:0003682">
    <property type="term" value="F:chromatin binding"/>
    <property type="evidence" value="ECO:0007669"/>
    <property type="project" value="TreeGrafter"/>
</dbReference>
<dbReference type="OrthoDB" id="418242at2759"/>
<accession>A0A7J7NLZ0</accession>
<dbReference type="GO" id="GO:0010468">
    <property type="term" value="P:regulation of gene expression"/>
    <property type="evidence" value="ECO:0007669"/>
    <property type="project" value="InterPro"/>
</dbReference>
<keyword evidence="1" id="KW-0131">Cell cycle</keyword>
<evidence type="ECO:0000313" key="3">
    <source>
        <dbReference type="EMBL" id="KAF6168219.1"/>
    </source>
</evidence>
<keyword evidence="4" id="KW-1185">Reference proteome</keyword>
<dbReference type="InterPro" id="IPR033031">
    <property type="entry name" value="Scc2/Nipped-B"/>
</dbReference>
<comment type="similarity">
    <text evidence="1">Belongs to the SCC2/Nipped-B family.</text>
</comment>
<evidence type="ECO:0000259" key="2">
    <source>
        <dbReference type="Pfam" id="PF12830"/>
    </source>
</evidence>
<dbReference type="EMBL" id="JACGCM010000704">
    <property type="protein sequence ID" value="KAF6168219.1"/>
    <property type="molecule type" value="Genomic_DNA"/>
</dbReference>
<dbReference type="PANTHER" id="PTHR21704:SF18">
    <property type="entry name" value="NIPPED-B-LIKE PROTEIN"/>
    <property type="match status" value="1"/>
</dbReference>
<dbReference type="Pfam" id="PF12830">
    <property type="entry name" value="Nipped-B_C"/>
    <property type="match status" value="1"/>
</dbReference>
<gene>
    <name evidence="3" type="ORF">GIB67_011604</name>
</gene>
<name>A0A7J7NLZ0_9MAGN</name>
<dbReference type="GO" id="GO:0140588">
    <property type="term" value="P:chromatin looping"/>
    <property type="evidence" value="ECO:0007669"/>
    <property type="project" value="InterPro"/>
</dbReference>
<evidence type="ECO:0000313" key="4">
    <source>
        <dbReference type="Proteomes" id="UP000541444"/>
    </source>
</evidence>
<dbReference type="InterPro" id="IPR024986">
    <property type="entry name" value="Nipped-B_C"/>
</dbReference>
<protein>
    <recommendedName>
        <fullName evidence="1">Sister chromatid cohesion protein</fullName>
    </recommendedName>
</protein>
<dbReference type="GO" id="GO:1990414">
    <property type="term" value="P:replication-born double-strand break repair via sister chromatid exchange"/>
    <property type="evidence" value="ECO:0007669"/>
    <property type="project" value="TreeGrafter"/>
</dbReference>
<dbReference type="GO" id="GO:0034087">
    <property type="term" value="P:establishment of mitotic sister chromatid cohesion"/>
    <property type="evidence" value="ECO:0007669"/>
    <property type="project" value="TreeGrafter"/>
</dbReference>
<comment type="subcellular location">
    <subcellularLocation>
        <location evidence="1">Nucleus</location>
    </subcellularLocation>
</comment>
<reference evidence="3 4" key="1">
    <citation type="journal article" date="2020" name="IScience">
        <title>Genome Sequencing of the Endangered Kingdonia uniflora (Circaeasteraceae, Ranunculales) Reveals Potential Mechanisms of Evolutionary Specialization.</title>
        <authorList>
            <person name="Sun Y."/>
            <person name="Deng T."/>
            <person name="Zhang A."/>
            <person name="Moore M.J."/>
            <person name="Landis J.B."/>
            <person name="Lin N."/>
            <person name="Zhang H."/>
            <person name="Zhang X."/>
            <person name="Huang J."/>
            <person name="Zhang X."/>
            <person name="Sun H."/>
            <person name="Wang H."/>
        </authorList>
    </citation>
    <scope>NUCLEOTIDE SEQUENCE [LARGE SCALE GENOMIC DNA]</scope>
    <source>
        <strain evidence="3">TB1705</strain>
        <tissue evidence="3">Leaf</tissue>
    </source>
</reference>
<organism evidence="3 4">
    <name type="scientific">Kingdonia uniflora</name>
    <dbReference type="NCBI Taxonomy" id="39325"/>
    <lineage>
        <taxon>Eukaryota</taxon>
        <taxon>Viridiplantae</taxon>
        <taxon>Streptophyta</taxon>
        <taxon>Embryophyta</taxon>
        <taxon>Tracheophyta</taxon>
        <taxon>Spermatophyta</taxon>
        <taxon>Magnoliopsida</taxon>
        <taxon>Ranunculales</taxon>
        <taxon>Circaeasteraceae</taxon>
        <taxon>Kingdonia</taxon>
    </lineage>
</organism>
<feature type="domain" description="Sister chromatid cohesion C-terminal" evidence="2">
    <location>
        <begin position="1"/>
        <end position="122"/>
    </location>
</feature>
<dbReference type="GO" id="GO:0061775">
    <property type="term" value="F:cohesin loader activity"/>
    <property type="evidence" value="ECO:0007669"/>
    <property type="project" value="InterPro"/>
</dbReference>
<proteinExistence type="inferred from homology"/>
<keyword evidence="1" id="KW-0677">Repeat</keyword>
<evidence type="ECO:0000256" key="1">
    <source>
        <dbReference type="RuleBase" id="RU364107"/>
    </source>
</evidence>
<dbReference type="PANTHER" id="PTHR21704">
    <property type="entry name" value="NIPPED-B-LIKE PROTEIN DELANGIN SCC2-RELATED"/>
    <property type="match status" value="1"/>
</dbReference>
<dbReference type="GO" id="GO:0090694">
    <property type="term" value="C:Scc2-Scc4 cohesin loading complex"/>
    <property type="evidence" value="ECO:0007669"/>
    <property type="project" value="TreeGrafter"/>
</dbReference>
<feature type="non-terminal residue" evidence="3">
    <location>
        <position position="1"/>
    </location>
</feature>
<comment type="caution">
    <text evidence="3">The sequence shown here is derived from an EMBL/GenBank/DDBJ whole genome shotgun (WGS) entry which is preliminary data.</text>
</comment>
<keyword evidence="1" id="KW-0539">Nucleus</keyword>
<dbReference type="AlphaFoldDB" id="A0A7J7NLZ0"/>